<evidence type="ECO:0000256" key="1">
    <source>
        <dbReference type="SAM" id="MobiDB-lite"/>
    </source>
</evidence>
<feature type="region of interest" description="Disordered" evidence="1">
    <location>
        <begin position="1"/>
        <end position="36"/>
    </location>
</feature>
<organism evidence="2 3">
    <name type="scientific">Micromonospora palomenae</name>
    <dbReference type="NCBI Taxonomy" id="1461247"/>
    <lineage>
        <taxon>Bacteria</taxon>
        <taxon>Bacillati</taxon>
        <taxon>Actinomycetota</taxon>
        <taxon>Actinomycetes</taxon>
        <taxon>Micromonosporales</taxon>
        <taxon>Micromonosporaceae</taxon>
        <taxon>Micromonospora</taxon>
    </lineage>
</organism>
<accession>A0A561WWD4</accession>
<dbReference type="AlphaFoldDB" id="A0A561WWD4"/>
<dbReference type="Pfam" id="PF13814">
    <property type="entry name" value="Replic_Relax"/>
    <property type="match status" value="1"/>
</dbReference>
<feature type="compositionally biased region" description="Basic and acidic residues" evidence="1">
    <location>
        <begin position="7"/>
        <end position="22"/>
    </location>
</feature>
<dbReference type="EMBL" id="VIXA01000001">
    <property type="protein sequence ID" value="TWG28176.1"/>
    <property type="molecule type" value="Genomic_DNA"/>
</dbReference>
<proteinExistence type="predicted"/>
<comment type="caution">
    <text evidence="2">The sequence shown here is derived from an EMBL/GenBank/DDBJ whole genome shotgun (WGS) entry which is preliminary data.</text>
</comment>
<feature type="region of interest" description="Disordered" evidence="1">
    <location>
        <begin position="296"/>
        <end position="322"/>
    </location>
</feature>
<gene>
    <name evidence="2" type="ORF">FHX75_111327</name>
</gene>
<feature type="compositionally biased region" description="Basic and acidic residues" evidence="1">
    <location>
        <begin position="296"/>
        <end position="306"/>
    </location>
</feature>
<name>A0A561WWD4_9ACTN</name>
<evidence type="ECO:0000313" key="3">
    <source>
        <dbReference type="Proteomes" id="UP000319927"/>
    </source>
</evidence>
<dbReference type="InterPro" id="IPR025855">
    <property type="entry name" value="Replic_Relax"/>
</dbReference>
<dbReference type="OrthoDB" id="2562278at2"/>
<reference evidence="2 3" key="1">
    <citation type="submission" date="2019-06" db="EMBL/GenBank/DDBJ databases">
        <title>Sequencing the genomes of 1000 actinobacteria strains.</title>
        <authorList>
            <person name="Klenk H.-P."/>
        </authorList>
    </citation>
    <scope>NUCLEOTIDE SEQUENCE [LARGE SCALE GENOMIC DNA]</scope>
    <source>
        <strain evidence="2 3">DSM 102131</strain>
    </source>
</reference>
<evidence type="ECO:0000313" key="2">
    <source>
        <dbReference type="EMBL" id="TWG28176.1"/>
    </source>
</evidence>
<sequence length="322" mass="36029">MPSQPSHPDRASSDRAFSDRPSLDPGPLAHRRRASSFGSRRARLDNLRRLTSRDRQLLAWLAEHYVLSTDQIAQALFTSRRSALLRLATLHAIDAVSRFVDITTGDTQHLYALGPLGLLVHPTTYTDPDRANARPPRSSIERTERIVGSRKLRHLLGTNQLFIDLIAYARTDPHARLARWWSEQHATAAYAIAGIRPDAHGIWCAGGRTVGFFLEHDNGTEPLSTVLRKLRGYERLAEFGPRYPVLLRVPSRRRETNLLRALAGVPTVMPVATGVQDEHPAGPAWTLSTDPGPRRWLHELPCDHGPDNPATNPHRFADNPDQ</sequence>
<keyword evidence="3" id="KW-1185">Reference proteome</keyword>
<protein>
    <submittedName>
        <fullName evidence="2">Protein involved in plasmid replication-relaxation</fullName>
    </submittedName>
</protein>
<dbReference type="Proteomes" id="UP000319927">
    <property type="component" value="Unassembled WGS sequence"/>
</dbReference>